<dbReference type="GO" id="GO:0016597">
    <property type="term" value="F:amino acid binding"/>
    <property type="evidence" value="ECO:0007669"/>
    <property type="project" value="InterPro"/>
</dbReference>
<dbReference type="PANTHER" id="PTHR45753:SF3">
    <property type="entry name" value="ORNITHINE TRANSCARBAMYLASE, MITOCHONDRIAL"/>
    <property type="match status" value="1"/>
</dbReference>
<keyword evidence="6" id="KW-1185">Reference proteome</keyword>
<gene>
    <name evidence="5" type="ORF">GA0070215_13211</name>
</gene>
<evidence type="ECO:0000313" key="6">
    <source>
        <dbReference type="Proteomes" id="UP000198551"/>
    </source>
</evidence>
<dbReference type="PRINTS" id="PR00100">
    <property type="entry name" value="AOTCASE"/>
</dbReference>
<evidence type="ECO:0000256" key="2">
    <source>
        <dbReference type="RuleBase" id="RU003634"/>
    </source>
</evidence>
<dbReference type="Pfam" id="PF00185">
    <property type="entry name" value="OTCace"/>
    <property type="match status" value="1"/>
</dbReference>
<dbReference type="GO" id="GO:0019240">
    <property type="term" value="P:citrulline biosynthetic process"/>
    <property type="evidence" value="ECO:0007669"/>
    <property type="project" value="TreeGrafter"/>
</dbReference>
<reference evidence="6" key="1">
    <citation type="submission" date="2016-06" db="EMBL/GenBank/DDBJ databases">
        <authorList>
            <person name="Varghese N."/>
        </authorList>
    </citation>
    <scope>NUCLEOTIDE SEQUENCE [LARGE SCALE GENOMIC DNA]</scope>
    <source>
        <strain evidence="6">DSM 45555</strain>
    </source>
</reference>
<evidence type="ECO:0000313" key="5">
    <source>
        <dbReference type="EMBL" id="SCF44991.1"/>
    </source>
</evidence>
<dbReference type="GO" id="GO:0004585">
    <property type="term" value="F:ornithine carbamoyltransferase activity"/>
    <property type="evidence" value="ECO:0007669"/>
    <property type="project" value="TreeGrafter"/>
</dbReference>
<dbReference type="InterPro" id="IPR036901">
    <property type="entry name" value="Asp/Orn_carbamoylTrfase_sf"/>
</dbReference>
<organism evidence="5 6">
    <name type="scientific">Micromonospora marina</name>
    <dbReference type="NCBI Taxonomy" id="307120"/>
    <lineage>
        <taxon>Bacteria</taxon>
        <taxon>Bacillati</taxon>
        <taxon>Actinomycetota</taxon>
        <taxon>Actinomycetes</taxon>
        <taxon>Micromonosporales</taxon>
        <taxon>Micromonosporaceae</taxon>
        <taxon>Micromonospora</taxon>
    </lineage>
</organism>
<proteinExistence type="inferred from homology"/>
<dbReference type="Proteomes" id="UP000198551">
    <property type="component" value="Unassembled WGS sequence"/>
</dbReference>
<evidence type="ECO:0000259" key="4">
    <source>
        <dbReference type="Pfam" id="PF02729"/>
    </source>
</evidence>
<dbReference type="PANTHER" id="PTHR45753">
    <property type="entry name" value="ORNITHINE CARBAMOYLTRANSFERASE, MITOCHONDRIAL"/>
    <property type="match status" value="1"/>
</dbReference>
<dbReference type="RefSeq" id="WP_091051060.1">
    <property type="nucleotide sequence ID" value="NZ_FMCV01000032.1"/>
</dbReference>
<dbReference type="PRINTS" id="PR00102">
    <property type="entry name" value="OTCASE"/>
</dbReference>
<feature type="domain" description="Aspartate/ornithine carbamoyltransferase Asp/Orn-binding" evidence="3">
    <location>
        <begin position="153"/>
        <end position="308"/>
    </location>
</feature>
<dbReference type="EMBL" id="FMCV01000032">
    <property type="protein sequence ID" value="SCF44991.1"/>
    <property type="molecule type" value="Genomic_DNA"/>
</dbReference>
<accession>A0A1C5AIT3</accession>
<dbReference type="SUPFAM" id="SSF53671">
    <property type="entry name" value="Aspartate/ornithine carbamoyltransferase"/>
    <property type="match status" value="1"/>
</dbReference>
<dbReference type="InterPro" id="IPR006130">
    <property type="entry name" value="Asp/Orn_carbamoylTrfase"/>
</dbReference>
<keyword evidence="1 2" id="KW-0808">Transferase</keyword>
<name>A0A1C5AIT3_9ACTN</name>
<dbReference type="InterPro" id="IPR002292">
    <property type="entry name" value="Orn/put_carbamltrans"/>
</dbReference>
<dbReference type="Gene3D" id="3.40.50.1370">
    <property type="entry name" value="Aspartate/ornithine carbamoyltransferase"/>
    <property type="match status" value="2"/>
</dbReference>
<evidence type="ECO:0000256" key="1">
    <source>
        <dbReference type="ARBA" id="ARBA00022679"/>
    </source>
</evidence>
<dbReference type="InterPro" id="IPR006132">
    <property type="entry name" value="Asp/Orn_carbamoyltranf_P-bd"/>
</dbReference>
<sequence>MSGGTARHLISLRDVSDDDLRAIVDRGALHARGSAGGSSRTLTDAVVGTYFTRTSTRTRTAFSAGALRLGAGLIPYDGAVLQTSTGETSEDTGRVLSMMLTALVARTAGNPAEMRAWAQQDRMAVINAMSADEHPTQALADLTTMSLHFGDLDGLRVLYVGEGNNTASALALALARFRDVHLELRTPPGYGLADALLDEAAAQGRRHGATIHQQHDLAGIPPDFQVVYTTRWQTTGTEKTDPAWRTLYAPFQVDAELMHHLPKAIFMHDLPAHRGEEVTAEVLEGPRSIAFAQARNKMFSAMAVLEWCHGIG</sequence>
<dbReference type="GO" id="GO:0042450">
    <property type="term" value="P:L-arginine biosynthetic process via ornithine"/>
    <property type="evidence" value="ECO:0007669"/>
    <property type="project" value="TreeGrafter"/>
</dbReference>
<dbReference type="Pfam" id="PF02729">
    <property type="entry name" value="OTCace_N"/>
    <property type="match status" value="1"/>
</dbReference>
<evidence type="ECO:0000259" key="3">
    <source>
        <dbReference type="Pfam" id="PF00185"/>
    </source>
</evidence>
<protein>
    <submittedName>
        <fullName evidence="5">Ornithine carbamoyltransferase</fullName>
    </submittedName>
</protein>
<dbReference type="InterPro" id="IPR006131">
    <property type="entry name" value="Asp_carbamoyltransf_Asp/Orn-bd"/>
</dbReference>
<comment type="similarity">
    <text evidence="2">Belongs to the aspartate/ornithine carbamoyltransferase superfamily.</text>
</comment>
<feature type="domain" description="Aspartate/ornithine carbamoyltransferase carbamoyl-P binding" evidence="4">
    <location>
        <begin position="7"/>
        <end position="145"/>
    </location>
</feature>
<dbReference type="AlphaFoldDB" id="A0A1C5AIT3"/>